<dbReference type="Gene3D" id="3.30.300.160">
    <property type="entry name" value="Type II secretion system, protein E, N-terminal domain"/>
    <property type="match status" value="1"/>
</dbReference>
<dbReference type="InterPro" id="IPR007831">
    <property type="entry name" value="T2SS_GspE_N"/>
</dbReference>
<gene>
    <name evidence="2" type="ORF">METZ01_LOCUS331724</name>
</gene>
<dbReference type="AlphaFoldDB" id="A0A382Q1I2"/>
<evidence type="ECO:0000313" key="2">
    <source>
        <dbReference type="EMBL" id="SVC78870.1"/>
    </source>
</evidence>
<sequence>MGVVTDDERALAEDEAMSSGEGVVDTLVTKGVVMAIQVSQAKASQFGAEFVELAEQSIEDEVISSVPRSVAHQYKVVPLYQDELSVTVAMSDPSDLDAIDALGQALNKEVKISVADEDEIEGALKQYYGVA</sequence>
<accession>A0A382Q1I2</accession>
<protein>
    <recommendedName>
        <fullName evidence="1">Type II secretion system protein GspE N-terminal domain-containing protein</fullName>
    </recommendedName>
</protein>
<organism evidence="2">
    <name type="scientific">marine metagenome</name>
    <dbReference type="NCBI Taxonomy" id="408172"/>
    <lineage>
        <taxon>unclassified sequences</taxon>
        <taxon>metagenomes</taxon>
        <taxon>ecological metagenomes</taxon>
    </lineage>
</organism>
<dbReference type="Pfam" id="PF05157">
    <property type="entry name" value="MshEN"/>
    <property type="match status" value="1"/>
</dbReference>
<dbReference type="SUPFAM" id="SSF160246">
    <property type="entry name" value="EspE N-terminal domain-like"/>
    <property type="match status" value="1"/>
</dbReference>
<dbReference type="InterPro" id="IPR037257">
    <property type="entry name" value="T2SS_E_N_sf"/>
</dbReference>
<evidence type="ECO:0000259" key="1">
    <source>
        <dbReference type="Pfam" id="PF05157"/>
    </source>
</evidence>
<reference evidence="2" key="1">
    <citation type="submission" date="2018-05" db="EMBL/GenBank/DDBJ databases">
        <authorList>
            <person name="Lanie J.A."/>
            <person name="Ng W.-L."/>
            <person name="Kazmierczak K.M."/>
            <person name="Andrzejewski T.M."/>
            <person name="Davidsen T.M."/>
            <person name="Wayne K.J."/>
            <person name="Tettelin H."/>
            <person name="Glass J.I."/>
            <person name="Rusch D."/>
            <person name="Podicherti R."/>
            <person name="Tsui H.-C.T."/>
            <person name="Winkler M.E."/>
        </authorList>
    </citation>
    <scope>NUCLEOTIDE SEQUENCE</scope>
</reference>
<proteinExistence type="predicted"/>
<dbReference type="EMBL" id="UINC01110988">
    <property type="protein sequence ID" value="SVC78870.1"/>
    <property type="molecule type" value="Genomic_DNA"/>
</dbReference>
<name>A0A382Q1I2_9ZZZZ</name>
<feature type="non-terminal residue" evidence="2">
    <location>
        <position position="131"/>
    </location>
</feature>
<feature type="domain" description="Type II secretion system protein GspE N-terminal" evidence="1">
    <location>
        <begin position="46"/>
        <end position="129"/>
    </location>
</feature>
<dbReference type="FunFam" id="3.30.300.160:FF:000002">
    <property type="entry name" value="Type II secretion system protein E"/>
    <property type="match status" value="1"/>
</dbReference>